<dbReference type="HOGENOM" id="CLU_097635_0_0_1"/>
<organism evidence="1 2">
    <name type="scientific">Aspergillus clavatus (strain ATCC 1007 / CBS 513.65 / DSM 816 / NCTC 3887 / NRRL 1 / QM 1276 / 107)</name>
    <dbReference type="NCBI Taxonomy" id="344612"/>
    <lineage>
        <taxon>Eukaryota</taxon>
        <taxon>Fungi</taxon>
        <taxon>Dikarya</taxon>
        <taxon>Ascomycota</taxon>
        <taxon>Pezizomycotina</taxon>
        <taxon>Eurotiomycetes</taxon>
        <taxon>Eurotiomycetidae</taxon>
        <taxon>Eurotiales</taxon>
        <taxon>Aspergillaceae</taxon>
        <taxon>Aspergillus</taxon>
        <taxon>Aspergillus subgen. Fumigati</taxon>
    </lineage>
</organism>
<evidence type="ECO:0000313" key="1">
    <source>
        <dbReference type="EMBL" id="EAW09884.1"/>
    </source>
</evidence>
<dbReference type="GeneID" id="4703022"/>
<dbReference type="OrthoDB" id="4510598at2759"/>
<proteinExistence type="predicted"/>
<dbReference type="VEuPathDB" id="FungiDB:ACLA_041000"/>
<keyword evidence="2" id="KW-1185">Reference proteome</keyword>
<protein>
    <submittedName>
        <fullName evidence="1">Uncharacterized protein</fullName>
    </submittedName>
</protein>
<reference evidence="1 2" key="1">
    <citation type="journal article" date="2008" name="PLoS Genet.">
        <title>Genomic islands in the pathogenic filamentous fungus Aspergillus fumigatus.</title>
        <authorList>
            <person name="Fedorova N.D."/>
            <person name="Khaldi N."/>
            <person name="Joardar V.S."/>
            <person name="Maiti R."/>
            <person name="Amedeo P."/>
            <person name="Anderson M.J."/>
            <person name="Crabtree J."/>
            <person name="Silva J.C."/>
            <person name="Badger J.H."/>
            <person name="Albarraq A."/>
            <person name="Angiuoli S."/>
            <person name="Bussey H."/>
            <person name="Bowyer P."/>
            <person name="Cotty P.J."/>
            <person name="Dyer P.S."/>
            <person name="Egan A."/>
            <person name="Galens K."/>
            <person name="Fraser-Liggett C.M."/>
            <person name="Haas B.J."/>
            <person name="Inman J.M."/>
            <person name="Kent R."/>
            <person name="Lemieux S."/>
            <person name="Malavazi I."/>
            <person name="Orvis J."/>
            <person name="Roemer T."/>
            <person name="Ronning C.M."/>
            <person name="Sundaram J.P."/>
            <person name="Sutton G."/>
            <person name="Turner G."/>
            <person name="Venter J.C."/>
            <person name="White O.R."/>
            <person name="Whitty B.R."/>
            <person name="Youngman P."/>
            <person name="Wolfe K.H."/>
            <person name="Goldman G.H."/>
            <person name="Wortman J.R."/>
            <person name="Jiang B."/>
            <person name="Denning D.W."/>
            <person name="Nierman W.C."/>
        </authorList>
    </citation>
    <scope>NUCLEOTIDE SEQUENCE [LARGE SCALE GENOMIC DNA]</scope>
    <source>
        <strain evidence="2">ATCC 1007 / CBS 513.65 / DSM 816 / NCTC 3887 / NRRL 1</strain>
    </source>
</reference>
<gene>
    <name evidence="1" type="ORF">ACLA_041000</name>
</gene>
<dbReference type="Proteomes" id="UP000006701">
    <property type="component" value="Unassembled WGS sequence"/>
</dbReference>
<dbReference type="KEGG" id="act:ACLA_041000"/>
<name>A1CL60_ASPCL</name>
<dbReference type="EMBL" id="DS027056">
    <property type="protein sequence ID" value="EAW09884.1"/>
    <property type="molecule type" value="Genomic_DNA"/>
</dbReference>
<sequence length="251" mass="26590">MQLIQPCAQVRLLPSPDGCSSPLIQVCPVRYIARGVGQRFCLQCSDAAGIAPNTSSAGLVGYPSEGYGQLCPRPHPHPHPPLQPEPRFQCQLQILQQEKGENGGVLRTPTPLDPEILGSGLPAAGDLLPSAALGQVLDSGSVCGGEGIMEDGVDKPLSRRSSLLVQVSSDMKVLEKSVIVDEERGCGAATSCIPVSISCGLEERGRNTQIDQMKEKEEGDSCERNASIHQMGIVIELDVGESDDKHSSRTG</sequence>
<dbReference type="AlphaFoldDB" id="A1CL60"/>
<evidence type="ECO:0000313" key="2">
    <source>
        <dbReference type="Proteomes" id="UP000006701"/>
    </source>
</evidence>
<dbReference type="RefSeq" id="XP_001271310.1">
    <property type="nucleotide sequence ID" value="XM_001271309.1"/>
</dbReference>
<accession>A1CL60</accession>